<gene>
    <name evidence="2" type="ORF">SERLA73DRAFT_136259</name>
</gene>
<protein>
    <submittedName>
        <fullName evidence="2">Uncharacterized protein</fullName>
    </submittedName>
</protein>
<organism evidence="3">
    <name type="scientific">Serpula lacrymans var. lacrymans (strain S7.3)</name>
    <name type="common">Dry rot fungus</name>
    <dbReference type="NCBI Taxonomy" id="936435"/>
    <lineage>
        <taxon>Eukaryota</taxon>
        <taxon>Fungi</taxon>
        <taxon>Dikarya</taxon>
        <taxon>Basidiomycota</taxon>
        <taxon>Agaricomycotina</taxon>
        <taxon>Agaricomycetes</taxon>
        <taxon>Agaricomycetidae</taxon>
        <taxon>Boletales</taxon>
        <taxon>Coniophorineae</taxon>
        <taxon>Serpulaceae</taxon>
        <taxon>Serpula</taxon>
    </lineage>
</organism>
<accession>F8PU89</accession>
<reference evidence="3" key="1">
    <citation type="journal article" date="2011" name="Science">
        <title>The plant cell wall-decomposing machinery underlies the functional diversity of forest fungi.</title>
        <authorList>
            <person name="Eastwood D.C."/>
            <person name="Floudas D."/>
            <person name="Binder M."/>
            <person name="Majcherczyk A."/>
            <person name="Schneider P."/>
            <person name="Aerts A."/>
            <person name="Asiegbu F.O."/>
            <person name="Baker S.E."/>
            <person name="Barry K."/>
            <person name="Bendiksby M."/>
            <person name="Blumentritt M."/>
            <person name="Coutinho P.M."/>
            <person name="Cullen D."/>
            <person name="de Vries R.P."/>
            <person name="Gathman A."/>
            <person name="Goodell B."/>
            <person name="Henrissat B."/>
            <person name="Ihrmark K."/>
            <person name="Kauserud H."/>
            <person name="Kohler A."/>
            <person name="LaButti K."/>
            <person name="Lapidus A."/>
            <person name="Lavin J.L."/>
            <person name="Lee Y.-H."/>
            <person name="Lindquist E."/>
            <person name="Lilly W."/>
            <person name="Lucas S."/>
            <person name="Morin E."/>
            <person name="Murat C."/>
            <person name="Oguiza J.A."/>
            <person name="Park J."/>
            <person name="Pisabarro A.G."/>
            <person name="Riley R."/>
            <person name="Rosling A."/>
            <person name="Salamov A."/>
            <person name="Schmidt O."/>
            <person name="Schmutz J."/>
            <person name="Skrede I."/>
            <person name="Stenlid J."/>
            <person name="Wiebenga A."/>
            <person name="Xie X."/>
            <person name="Kuees U."/>
            <person name="Hibbett D.S."/>
            <person name="Hoffmeister D."/>
            <person name="Hoegberg N."/>
            <person name="Martin F."/>
            <person name="Grigoriev I.V."/>
            <person name="Watkinson S.C."/>
        </authorList>
    </citation>
    <scope>NUCLEOTIDE SEQUENCE [LARGE SCALE GENOMIC DNA]</scope>
    <source>
        <strain evidence="3">strain S7.3</strain>
    </source>
</reference>
<dbReference type="HOGENOM" id="CLU_2741606_0_0_1"/>
<evidence type="ECO:0000313" key="3">
    <source>
        <dbReference type="Proteomes" id="UP000008063"/>
    </source>
</evidence>
<dbReference type="InParanoid" id="F8PU89"/>
<evidence type="ECO:0000313" key="2">
    <source>
        <dbReference type="EMBL" id="EGO00402.1"/>
    </source>
</evidence>
<dbReference type="EMBL" id="GL945479">
    <property type="protein sequence ID" value="EGO00402.1"/>
    <property type="molecule type" value="Genomic_DNA"/>
</dbReference>
<keyword evidence="1" id="KW-0732">Signal</keyword>
<dbReference type="Proteomes" id="UP000008063">
    <property type="component" value="Unassembled WGS sequence"/>
</dbReference>
<sequence length="71" mass="8474">MFWMHVHAKLFLLSKISRWMAHKDISKLFFFYLAENYDNPSALTILPWYEPYLKRHDTNLKDNTGSTAPVL</sequence>
<feature type="chain" id="PRO_5003382362" evidence="1">
    <location>
        <begin position="22"/>
        <end position="71"/>
    </location>
</feature>
<evidence type="ECO:0000256" key="1">
    <source>
        <dbReference type="SAM" id="SignalP"/>
    </source>
</evidence>
<name>F8PU89_SERL3</name>
<keyword evidence="3" id="KW-1185">Reference proteome</keyword>
<dbReference type="AlphaFoldDB" id="F8PU89"/>
<proteinExistence type="predicted"/>
<feature type="signal peptide" evidence="1">
    <location>
        <begin position="1"/>
        <end position="21"/>
    </location>
</feature>